<comment type="caution">
    <text evidence="12">The sequence shown here is derived from an EMBL/GenBank/DDBJ whole genome shotgun (WGS) entry which is preliminary data.</text>
</comment>
<organism evidence="12 13">
    <name type="scientific">Acrasis kona</name>
    <dbReference type="NCBI Taxonomy" id="1008807"/>
    <lineage>
        <taxon>Eukaryota</taxon>
        <taxon>Discoba</taxon>
        <taxon>Heterolobosea</taxon>
        <taxon>Tetramitia</taxon>
        <taxon>Eutetramitia</taxon>
        <taxon>Acrasidae</taxon>
        <taxon>Acrasis</taxon>
    </lineage>
</organism>
<keyword evidence="4" id="KW-0378">Hydrolase</keyword>
<dbReference type="InterPro" id="IPR051132">
    <property type="entry name" value="3-5_Exonuclease_domain"/>
</dbReference>
<evidence type="ECO:0000256" key="5">
    <source>
        <dbReference type="ARBA" id="ARBA00022839"/>
    </source>
</evidence>
<dbReference type="GO" id="GO:0005634">
    <property type="term" value="C:nucleus"/>
    <property type="evidence" value="ECO:0007669"/>
    <property type="project" value="UniProtKB-SubCell"/>
</dbReference>
<feature type="compositionally biased region" description="Acidic residues" evidence="10">
    <location>
        <begin position="284"/>
        <end position="297"/>
    </location>
</feature>
<evidence type="ECO:0000256" key="3">
    <source>
        <dbReference type="ARBA" id="ARBA00022723"/>
    </source>
</evidence>
<feature type="compositionally biased region" description="Basic residues" evidence="10">
    <location>
        <begin position="258"/>
        <end position="274"/>
    </location>
</feature>
<evidence type="ECO:0000256" key="4">
    <source>
        <dbReference type="ARBA" id="ARBA00022801"/>
    </source>
</evidence>
<dbReference type="PANTHER" id="PTHR13620">
    <property type="entry name" value="3-5 EXONUCLEASE"/>
    <property type="match status" value="1"/>
</dbReference>
<dbReference type="GO" id="GO:0006139">
    <property type="term" value="P:nucleobase-containing compound metabolic process"/>
    <property type="evidence" value="ECO:0007669"/>
    <property type="project" value="InterPro"/>
</dbReference>
<keyword evidence="7" id="KW-0539">Nucleus</keyword>
<evidence type="ECO:0000256" key="6">
    <source>
        <dbReference type="ARBA" id="ARBA00022842"/>
    </source>
</evidence>
<dbReference type="InterPro" id="IPR036397">
    <property type="entry name" value="RNaseH_sf"/>
</dbReference>
<dbReference type="EMBL" id="JAOPGA020001122">
    <property type="protein sequence ID" value="KAL0485243.1"/>
    <property type="molecule type" value="Genomic_DNA"/>
</dbReference>
<protein>
    <recommendedName>
        <fullName evidence="8">3'-5' exonuclease</fullName>
    </recommendedName>
    <alternativeName>
        <fullName evidence="9">Werner Syndrome-like exonuclease</fullName>
    </alternativeName>
</protein>
<accession>A0AAW2Z8F7</accession>
<gene>
    <name evidence="12" type="ORF">AKO1_004237</name>
</gene>
<evidence type="ECO:0000259" key="11">
    <source>
        <dbReference type="Pfam" id="PF01612"/>
    </source>
</evidence>
<evidence type="ECO:0000256" key="9">
    <source>
        <dbReference type="ARBA" id="ARBA00042761"/>
    </source>
</evidence>
<keyword evidence="2" id="KW-0540">Nuclease</keyword>
<comment type="subcellular location">
    <subcellularLocation>
        <location evidence="1">Nucleus</location>
    </subcellularLocation>
</comment>
<dbReference type="GO" id="GO:0003676">
    <property type="term" value="F:nucleic acid binding"/>
    <property type="evidence" value="ECO:0007669"/>
    <property type="project" value="InterPro"/>
</dbReference>
<dbReference type="InterPro" id="IPR012337">
    <property type="entry name" value="RNaseH-like_sf"/>
</dbReference>
<dbReference type="Gene3D" id="3.30.420.10">
    <property type="entry name" value="Ribonuclease H-like superfamily/Ribonuclease H"/>
    <property type="match status" value="1"/>
</dbReference>
<evidence type="ECO:0000256" key="2">
    <source>
        <dbReference type="ARBA" id="ARBA00022722"/>
    </source>
</evidence>
<dbReference type="AlphaFoldDB" id="A0AAW2Z8F7"/>
<dbReference type="Proteomes" id="UP001431209">
    <property type="component" value="Unassembled WGS sequence"/>
</dbReference>
<dbReference type="PANTHER" id="PTHR13620:SF109">
    <property type="entry name" value="3'-5' EXONUCLEASE"/>
    <property type="match status" value="1"/>
</dbReference>
<evidence type="ECO:0000256" key="10">
    <source>
        <dbReference type="SAM" id="MobiDB-lite"/>
    </source>
</evidence>
<dbReference type="SUPFAM" id="SSF53098">
    <property type="entry name" value="Ribonuclease H-like"/>
    <property type="match status" value="1"/>
</dbReference>
<evidence type="ECO:0000256" key="8">
    <source>
        <dbReference type="ARBA" id="ARBA00040531"/>
    </source>
</evidence>
<sequence>MRKLRLFSTYQKVTEEVQNKIKEAEEWFAASDLHNEIGEVEAENYVDFIYDAHPVRSSAFRRKIDNSTKHDLNQEHLEYLINLLTEWEYEQQNYAQSALELEQKGLPIYFLNYSLEKEFGVTFSDAKLKRFMLLRSYNRTFRIFSYHSHPKAPKNDYASLHSNMIPKFEALPDYDELEDSPEHVEIVKSIVSNQESIGLRDIQQQLKRHNIVTQDHTLIKFLQSHTLFFQPCDKRWFKVRSTTKEEFEKIEKEMEKKKKEREKKKKSMEKKKSKQKPEVRGDGNDEEDEEDAAEQEDLAESVTKLELDVQDIPDNLPSFQLPKDYKITVCNDELAIGEWVKDNILSLVVEDQIFVVGIDSEWSVIDVHPLYAMNPHWFYNIKKRYNLREAAGTKYPDLIQISTDKACLLIQTRGGKVRPPPELLEMYSNEKIAKVYCNYTSDLVYLLQWFKYHSITLKMPGLIDIDVKGIGCSKLCAIKLKKNYTKQRELQLSRWSRRKLTSDQIEYAAKDAYLNVLFYKVDPTMAVAVPDQIKKKEPKLKDTPTEIRDIVQDST</sequence>
<reference evidence="12 13" key="1">
    <citation type="submission" date="2024-03" db="EMBL/GenBank/DDBJ databases">
        <title>The Acrasis kona genome and developmental transcriptomes reveal deep origins of eukaryotic multicellular pathways.</title>
        <authorList>
            <person name="Sheikh S."/>
            <person name="Fu C.-J."/>
            <person name="Brown M.W."/>
            <person name="Baldauf S.L."/>
        </authorList>
    </citation>
    <scope>NUCLEOTIDE SEQUENCE [LARGE SCALE GENOMIC DNA]</scope>
    <source>
        <strain evidence="12 13">ATCC MYA-3509</strain>
    </source>
</reference>
<dbReference type="GO" id="GO:0008408">
    <property type="term" value="F:3'-5' exonuclease activity"/>
    <property type="evidence" value="ECO:0007669"/>
    <property type="project" value="InterPro"/>
</dbReference>
<feature type="region of interest" description="Disordered" evidence="10">
    <location>
        <begin position="255"/>
        <end position="297"/>
    </location>
</feature>
<dbReference type="GO" id="GO:0046872">
    <property type="term" value="F:metal ion binding"/>
    <property type="evidence" value="ECO:0007669"/>
    <property type="project" value="UniProtKB-KW"/>
</dbReference>
<evidence type="ECO:0000313" key="13">
    <source>
        <dbReference type="Proteomes" id="UP001431209"/>
    </source>
</evidence>
<evidence type="ECO:0000256" key="7">
    <source>
        <dbReference type="ARBA" id="ARBA00023242"/>
    </source>
</evidence>
<name>A0AAW2Z8F7_9EUKA</name>
<keyword evidence="13" id="KW-1185">Reference proteome</keyword>
<keyword evidence="6" id="KW-0460">Magnesium</keyword>
<dbReference type="Pfam" id="PF01612">
    <property type="entry name" value="DNA_pol_A_exo1"/>
    <property type="match status" value="1"/>
</dbReference>
<dbReference type="InterPro" id="IPR002562">
    <property type="entry name" value="3'-5'_exonuclease_dom"/>
</dbReference>
<keyword evidence="3" id="KW-0479">Metal-binding</keyword>
<feature type="domain" description="3'-5' exonuclease" evidence="11">
    <location>
        <begin position="398"/>
        <end position="514"/>
    </location>
</feature>
<evidence type="ECO:0000256" key="1">
    <source>
        <dbReference type="ARBA" id="ARBA00004123"/>
    </source>
</evidence>
<proteinExistence type="predicted"/>
<evidence type="ECO:0000313" key="12">
    <source>
        <dbReference type="EMBL" id="KAL0485243.1"/>
    </source>
</evidence>
<keyword evidence="5 12" id="KW-0269">Exonuclease</keyword>